<evidence type="ECO:0000256" key="12">
    <source>
        <dbReference type="PROSITE-ProRule" id="PRU10112"/>
    </source>
</evidence>
<proteinExistence type="inferred from homology"/>
<comment type="similarity">
    <text evidence="3 10">Belongs to the PEPCase type 1 family.</text>
</comment>
<feature type="active site" evidence="10 12">
    <location>
        <position position="591"/>
    </location>
</feature>
<dbReference type="OrthoDB" id="9768133at2"/>
<dbReference type="GO" id="GO:0005829">
    <property type="term" value="C:cytosol"/>
    <property type="evidence" value="ECO:0007669"/>
    <property type="project" value="TreeGrafter"/>
</dbReference>
<dbReference type="EC" id="4.1.1.31" evidence="4 10"/>
<dbReference type="EMBL" id="LUUI01000111">
    <property type="protein sequence ID" value="OAI14343.1"/>
    <property type="molecule type" value="Genomic_DNA"/>
</dbReference>
<evidence type="ECO:0000256" key="5">
    <source>
        <dbReference type="ARBA" id="ARBA00022419"/>
    </source>
</evidence>
<feature type="active site" evidence="10 11">
    <location>
        <position position="147"/>
    </location>
</feature>
<keyword evidence="7 10" id="KW-0456">Lyase</keyword>
<comment type="subunit">
    <text evidence="10">Homotetramer.</text>
</comment>
<dbReference type="PROSITE" id="PS00781">
    <property type="entry name" value="PEPCASE_1"/>
    <property type="match status" value="1"/>
</dbReference>
<evidence type="ECO:0000256" key="11">
    <source>
        <dbReference type="PROSITE-ProRule" id="PRU10111"/>
    </source>
</evidence>
<comment type="catalytic activity">
    <reaction evidence="9 10">
        <text>oxaloacetate + phosphate = phosphoenolpyruvate + hydrogencarbonate</text>
        <dbReference type="Rhea" id="RHEA:28370"/>
        <dbReference type="ChEBI" id="CHEBI:16452"/>
        <dbReference type="ChEBI" id="CHEBI:17544"/>
        <dbReference type="ChEBI" id="CHEBI:43474"/>
        <dbReference type="ChEBI" id="CHEBI:58702"/>
        <dbReference type="EC" id="4.1.1.31"/>
    </reaction>
</comment>
<keyword evidence="6 10" id="KW-0460">Magnesium</keyword>
<gene>
    <name evidence="10" type="primary">ppc</name>
    <name evidence="13" type="ORF">A1359_11000</name>
</gene>
<reference evidence="13 14" key="1">
    <citation type="submission" date="2016-03" db="EMBL/GenBank/DDBJ databases">
        <authorList>
            <person name="Ploux O."/>
        </authorList>
    </citation>
    <scope>NUCLEOTIDE SEQUENCE [LARGE SCALE GENOMIC DNA]</scope>
    <source>
        <strain evidence="13 14">R-45370</strain>
    </source>
</reference>
<dbReference type="PRINTS" id="PR00150">
    <property type="entry name" value="PEPCARBXLASE"/>
</dbReference>
<dbReference type="PANTHER" id="PTHR30523:SF46">
    <property type="entry name" value="PHOSPHOENOLPYRUVATE CARBOXYLASE"/>
    <property type="match status" value="1"/>
</dbReference>
<evidence type="ECO:0000256" key="10">
    <source>
        <dbReference type="HAMAP-Rule" id="MF_00595"/>
    </source>
</evidence>
<keyword evidence="8 10" id="KW-0120">Carbon dioxide fixation</keyword>
<keyword evidence="13" id="KW-0670">Pyruvate</keyword>
<dbReference type="Pfam" id="PF00311">
    <property type="entry name" value="PEPcase"/>
    <property type="match status" value="1"/>
</dbReference>
<evidence type="ECO:0000256" key="6">
    <source>
        <dbReference type="ARBA" id="ARBA00022842"/>
    </source>
</evidence>
<dbReference type="InterPro" id="IPR022805">
    <property type="entry name" value="PEP_COase_bac/pln-type"/>
</dbReference>
<comment type="cofactor">
    <cofactor evidence="1 10">
        <name>Mg(2+)</name>
        <dbReference type="ChEBI" id="CHEBI:18420"/>
    </cofactor>
</comment>
<dbReference type="InterPro" id="IPR033129">
    <property type="entry name" value="PEPCASE_His_AS"/>
</dbReference>
<dbReference type="GO" id="GO:0008964">
    <property type="term" value="F:phosphoenolpyruvate carboxylase activity"/>
    <property type="evidence" value="ECO:0007669"/>
    <property type="project" value="UniProtKB-UniRule"/>
</dbReference>
<dbReference type="GO" id="GO:0015977">
    <property type="term" value="P:carbon fixation"/>
    <property type="evidence" value="ECO:0007669"/>
    <property type="project" value="UniProtKB-UniRule"/>
</dbReference>
<evidence type="ECO:0000256" key="7">
    <source>
        <dbReference type="ARBA" id="ARBA00023239"/>
    </source>
</evidence>
<dbReference type="SUPFAM" id="SSF51621">
    <property type="entry name" value="Phosphoenolpyruvate/pyruvate domain"/>
    <property type="match status" value="1"/>
</dbReference>
<evidence type="ECO:0000256" key="2">
    <source>
        <dbReference type="ARBA" id="ARBA00003670"/>
    </source>
</evidence>
<comment type="caution">
    <text evidence="13">The sequence shown here is derived from an EMBL/GenBank/DDBJ whole genome shotgun (WGS) entry which is preliminary data.</text>
</comment>
<name>A0A177NA35_9GAMM</name>
<keyword evidence="14" id="KW-1185">Reference proteome</keyword>
<dbReference type="HAMAP" id="MF_00595">
    <property type="entry name" value="PEPcase_type1"/>
    <property type="match status" value="1"/>
</dbReference>
<comment type="function">
    <text evidence="2 10">Forms oxaloacetate, a four-carbon dicarboxylic acid source for the tricarboxylic acid cycle.</text>
</comment>
<accession>A0A177NA35</accession>
<dbReference type="InterPro" id="IPR015813">
    <property type="entry name" value="Pyrv/PenolPyrv_kinase-like_dom"/>
</dbReference>
<dbReference type="NCBIfam" id="NF000584">
    <property type="entry name" value="PRK00009.1"/>
    <property type="match status" value="1"/>
</dbReference>
<evidence type="ECO:0000256" key="4">
    <source>
        <dbReference type="ARBA" id="ARBA00012305"/>
    </source>
</evidence>
<evidence type="ECO:0000313" key="14">
    <source>
        <dbReference type="Proteomes" id="UP000078476"/>
    </source>
</evidence>
<sequence length="932" mass="105476">MSRTAEYDDKTLRANIRLLKVMLDKVLKHQASPRVAAIVEQLQRQFSALQRDGNPARRQQLLKTLEDLPAETLSEVIRAFSLYFSLLNIAEESTQLQHRRRQIEKNKHYWRGSFHDTLLAFKQSGVTVEQLQPLLDDLHYLPVMTAHPTEAKRRTVRGALRSVFISHEKLQNTGIKGYFREEVLDRLQNKIQLLWKTDEVRAHSMGVIDEIDSGMFYFPLSLFEATAQVYRNLQRALVDVYGSSAAAQVHIPSFLNFGSWIGGDRDGNPNVKPQTTALALRLQARTITQEYLRRIDLLREQLAYSHGLCQPTEAFLHSLENDREMLGESAAAIERNCLQEPYRHKLSLMKLRMHKRLELIEQRIVGDSSQTDAHAYNDIQSFHADLILIRESLISHGDEALANRDLQDLIRLVDVFGFYLMQLDVRQESTRHSQAVAEILSAALNIDYMNLDETQRLQVLSEAIAIPGGLGYDASALSPVTAETLEVFQIMAQMRREIGHDCFSRYVISMTHSASHIMEVLLLAAQNGLAGRISGQWYCHIGVSPLFETIDDLNHIDSVLRGLLSQPVYRALLQASNLRQEVMLGYSDSCKDGGTLASAWGLYRAQQQVVKISDDEGIPCRMFHGRGGTIGRGGGPTHEAILAQPPATVRGQIKFTEQGEVLFYRYNNMETAIYELTMGATGLMKASLSLIQPVEQDQTHNLAVMSELAQLGERSYRQLTEHTPGFLDYFYEATPVAEIGQLNIGSRPSHRKKQDRSKYSVRAIAWVFAWAQSRQTFPAWYGIGSSLESYCAGNPERLNALRELYKNWPFFRNLLSNAQMALSKSDMSIAEEYSALCVDPEVGKRIHSLIASEHRRCVDWVLEIAECDQLLAENPELAASLRRRNDYLGPLNYMQAGLLRALNEDTEDGQSRWMKPLLRTINAIAAGMRNTG</sequence>
<dbReference type="PROSITE" id="PS00393">
    <property type="entry name" value="PEPCASE_2"/>
    <property type="match status" value="1"/>
</dbReference>
<protein>
    <recommendedName>
        <fullName evidence="5 10">Phosphoenolpyruvate carboxylase</fullName>
        <shortName evidence="10">PEPC</shortName>
        <shortName evidence="10">PEPCase</shortName>
        <ecNumber evidence="4 10">4.1.1.31</ecNumber>
    </recommendedName>
</protein>
<dbReference type="Gene3D" id="1.20.1440.90">
    <property type="entry name" value="Phosphoenolpyruvate/pyruvate domain"/>
    <property type="match status" value="1"/>
</dbReference>
<dbReference type="STRING" id="980561.A1359_11000"/>
<evidence type="ECO:0000256" key="3">
    <source>
        <dbReference type="ARBA" id="ARBA00008346"/>
    </source>
</evidence>
<evidence type="ECO:0000256" key="8">
    <source>
        <dbReference type="ARBA" id="ARBA00023300"/>
    </source>
</evidence>
<dbReference type="GO" id="GO:0006107">
    <property type="term" value="P:oxaloacetate metabolic process"/>
    <property type="evidence" value="ECO:0007669"/>
    <property type="project" value="UniProtKB-UniRule"/>
</dbReference>
<organism evidence="13 14">
    <name type="scientific">Methylomonas lenta</name>
    <dbReference type="NCBI Taxonomy" id="980561"/>
    <lineage>
        <taxon>Bacteria</taxon>
        <taxon>Pseudomonadati</taxon>
        <taxon>Pseudomonadota</taxon>
        <taxon>Gammaproteobacteria</taxon>
        <taxon>Methylococcales</taxon>
        <taxon>Methylococcaceae</taxon>
        <taxon>Methylomonas</taxon>
    </lineage>
</organism>
<dbReference type="AlphaFoldDB" id="A0A177NA35"/>
<evidence type="ECO:0000256" key="9">
    <source>
        <dbReference type="ARBA" id="ARBA00048995"/>
    </source>
</evidence>
<dbReference type="InterPro" id="IPR021135">
    <property type="entry name" value="PEP_COase"/>
</dbReference>
<dbReference type="InterPro" id="IPR018129">
    <property type="entry name" value="PEP_COase_Lys_AS"/>
</dbReference>
<evidence type="ECO:0000256" key="1">
    <source>
        <dbReference type="ARBA" id="ARBA00001946"/>
    </source>
</evidence>
<dbReference type="GO" id="GO:0006099">
    <property type="term" value="P:tricarboxylic acid cycle"/>
    <property type="evidence" value="ECO:0007669"/>
    <property type="project" value="InterPro"/>
</dbReference>
<dbReference type="RefSeq" id="WP_066983291.1">
    <property type="nucleotide sequence ID" value="NZ_LUUI01000111.1"/>
</dbReference>
<dbReference type="Proteomes" id="UP000078476">
    <property type="component" value="Unassembled WGS sequence"/>
</dbReference>
<evidence type="ECO:0000313" key="13">
    <source>
        <dbReference type="EMBL" id="OAI14343.1"/>
    </source>
</evidence>
<dbReference type="GO" id="GO:0000287">
    <property type="term" value="F:magnesium ion binding"/>
    <property type="evidence" value="ECO:0007669"/>
    <property type="project" value="UniProtKB-UniRule"/>
</dbReference>
<dbReference type="PANTHER" id="PTHR30523">
    <property type="entry name" value="PHOSPHOENOLPYRUVATE CARBOXYLASE"/>
    <property type="match status" value="1"/>
</dbReference>